<evidence type="ECO:0000313" key="12">
    <source>
        <dbReference type="RefSeq" id="XP_030046363.1"/>
    </source>
</evidence>
<dbReference type="Gene3D" id="3.30.160.60">
    <property type="entry name" value="Classic Zinc Finger"/>
    <property type="match status" value="1"/>
</dbReference>
<keyword evidence="2" id="KW-0479">Metal-binding</keyword>
<evidence type="ECO:0000256" key="4">
    <source>
        <dbReference type="ARBA" id="ARBA00022771"/>
    </source>
</evidence>
<dbReference type="SUPFAM" id="SSF109640">
    <property type="entry name" value="KRAB domain (Kruppel-associated box)"/>
    <property type="match status" value="1"/>
</dbReference>
<dbReference type="InParanoid" id="A0A6P7X1L1"/>
<keyword evidence="11" id="KW-1185">Reference proteome</keyword>
<feature type="region of interest" description="Disordered" evidence="8">
    <location>
        <begin position="70"/>
        <end position="112"/>
    </location>
</feature>
<accession>A0A6P7X1L1</accession>
<dbReference type="PANTHER" id="PTHR24381:SF393">
    <property type="entry name" value="CHROMATIN-LINKED ADAPTOR FOR MSL PROTEINS, ISOFORM B"/>
    <property type="match status" value="1"/>
</dbReference>
<evidence type="ECO:0000256" key="6">
    <source>
        <dbReference type="ARBA" id="ARBA00023242"/>
    </source>
</evidence>
<dbReference type="PROSITE" id="PS50805">
    <property type="entry name" value="KRAB"/>
    <property type="match status" value="1"/>
</dbReference>
<dbReference type="SMART" id="SM00349">
    <property type="entry name" value="KRAB"/>
    <property type="match status" value="1"/>
</dbReference>
<comment type="subcellular location">
    <subcellularLocation>
        <location evidence="1">Nucleus</location>
    </subcellularLocation>
</comment>
<organism evidence="11 12">
    <name type="scientific">Microcaecilia unicolor</name>
    <dbReference type="NCBI Taxonomy" id="1415580"/>
    <lineage>
        <taxon>Eukaryota</taxon>
        <taxon>Metazoa</taxon>
        <taxon>Chordata</taxon>
        <taxon>Craniata</taxon>
        <taxon>Vertebrata</taxon>
        <taxon>Euteleostomi</taxon>
        <taxon>Amphibia</taxon>
        <taxon>Gymnophiona</taxon>
        <taxon>Siphonopidae</taxon>
        <taxon>Microcaecilia</taxon>
    </lineage>
</organism>
<dbReference type="PANTHER" id="PTHR24381">
    <property type="entry name" value="ZINC FINGER PROTEIN"/>
    <property type="match status" value="1"/>
</dbReference>
<dbReference type="CDD" id="cd07765">
    <property type="entry name" value="KRAB_A-box"/>
    <property type="match status" value="1"/>
</dbReference>
<dbReference type="GO" id="GO:0000981">
    <property type="term" value="F:DNA-binding transcription factor activity, RNA polymerase II-specific"/>
    <property type="evidence" value="ECO:0007669"/>
    <property type="project" value="TreeGrafter"/>
</dbReference>
<protein>
    <submittedName>
        <fullName evidence="12">Zinc finger protein 184-like</fullName>
    </submittedName>
</protein>
<feature type="domain" description="C2H2-type" evidence="9">
    <location>
        <begin position="188"/>
        <end position="215"/>
    </location>
</feature>
<evidence type="ECO:0000259" key="10">
    <source>
        <dbReference type="PROSITE" id="PS50805"/>
    </source>
</evidence>
<dbReference type="GeneID" id="115460752"/>
<dbReference type="Pfam" id="PF01352">
    <property type="entry name" value="KRAB"/>
    <property type="match status" value="1"/>
</dbReference>
<feature type="domain" description="KRAB" evidence="10">
    <location>
        <begin position="12"/>
        <end position="87"/>
    </location>
</feature>
<keyword evidence="5" id="KW-0862">Zinc</keyword>
<evidence type="ECO:0000259" key="9">
    <source>
        <dbReference type="PROSITE" id="PS50157"/>
    </source>
</evidence>
<dbReference type="Proteomes" id="UP000515156">
    <property type="component" value="Chromosome 1"/>
</dbReference>
<dbReference type="InterPro" id="IPR036236">
    <property type="entry name" value="Znf_C2H2_sf"/>
</dbReference>
<evidence type="ECO:0000256" key="5">
    <source>
        <dbReference type="ARBA" id="ARBA00022833"/>
    </source>
</evidence>
<evidence type="ECO:0000256" key="8">
    <source>
        <dbReference type="SAM" id="MobiDB-lite"/>
    </source>
</evidence>
<feature type="compositionally biased region" description="Polar residues" evidence="8">
    <location>
        <begin position="160"/>
        <end position="169"/>
    </location>
</feature>
<dbReference type="KEGG" id="muo:115460752"/>
<proteinExistence type="predicted"/>
<reference evidence="12" key="1">
    <citation type="submission" date="2025-08" db="UniProtKB">
        <authorList>
            <consortium name="RefSeq"/>
        </authorList>
    </citation>
    <scope>IDENTIFICATION</scope>
</reference>
<dbReference type="PROSITE" id="PS50157">
    <property type="entry name" value="ZINC_FINGER_C2H2_2"/>
    <property type="match status" value="1"/>
</dbReference>
<dbReference type="InterPro" id="IPR001909">
    <property type="entry name" value="KRAB"/>
</dbReference>
<keyword evidence="4 7" id="KW-0863">Zinc-finger</keyword>
<gene>
    <name evidence="12" type="primary">LOC115460752</name>
</gene>
<evidence type="ECO:0000313" key="11">
    <source>
        <dbReference type="Proteomes" id="UP000515156"/>
    </source>
</evidence>
<name>A0A6P7X1L1_9AMPH</name>
<evidence type="ECO:0000256" key="7">
    <source>
        <dbReference type="PROSITE-ProRule" id="PRU00042"/>
    </source>
</evidence>
<dbReference type="RefSeq" id="XP_030046363.1">
    <property type="nucleotide sequence ID" value="XM_030190503.1"/>
</dbReference>
<keyword evidence="6" id="KW-0539">Nucleus</keyword>
<dbReference type="GO" id="GO:0005634">
    <property type="term" value="C:nucleus"/>
    <property type="evidence" value="ECO:0007669"/>
    <property type="project" value="UniProtKB-SubCell"/>
</dbReference>
<evidence type="ECO:0000256" key="2">
    <source>
        <dbReference type="ARBA" id="ARBA00022723"/>
    </source>
</evidence>
<keyword evidence="3" id="KW-0677">Repeat</keyword>
<dbReference type="InterPro" id="IPR036051">
    <property type="entry name" value="KRAB_dom_sf"/>
</dbReference>
<dbReference type="GO" id="GO:0000977">
    <property type="term" value="F:RNA polymerase II transcription regulatory region sequence-specific DNA binding"/>
    <property type="evidence" value="ECO:0007669"/>
    <property type="project" value="TreeGrafter"/>
</dbReference>
<dbReference type="GO" id="GO:0008270">
    <property type="term" value="F:zinc ion binding"/>
    <property type="evidence" value="ECO:0007669"/>
    <property type="project" value="UniProtKB-KW"/>
</dbReference>
<dbReference type="AlphaFoldDB" id="A0A6P7X1L1"/>
<dbReference type="OrthoDB" id="6077919at2759"/>
<dbReference type="InterPro" id="IPR013087">
    <property type="entry name" value="Znf_C2H2_type"/>
</dbReference>
<dbReference type="SUPFAM" id="SSF57667">
    <property type="entry name" value="beta-beta-alpha zinc fingers"/>
    <property type="match status" value="2"/>
</dbReference>
<feature type="compositionally biased region" description="Basic and acidic residues" evidence="8">
    <location>
        <begin position="70"/>
        <end position="96"/>
    </location>
</feature>
<sequence length="311" mass="35890">MALGVCAEQMRVTFEDITVFFSQEEWEYLDEGQKELYGEVVKENYEILMSLENDPKPSNTEKHNWKLLEKPEGEKMLPEREKEKTRSCSDWEEKGKNLNKQKPSPGGSVLCTQSTSNIIQAGEEERNRMRDQSCSCDICEIFLGDQLKSHHRSDTEERPSTCTDSGKNVSQKRKLQGQEKTCIKEKHFTGSACGKGFSRKKELMQHEKTNKETRMCTGYEKNFISKTDITKDTSKNTISSCPECDQSFSWEENFTRNATFLPGDKSVLSTECQKSFSYRDVFTDRKKSQTGRQTSLMTRKTRDYILVLTVE</sequence>
<evidence type="ECO:0000256" key="1">
    <source>
        <dbReference type="ARBA" id="ARBA00004123"/>
    </source>
</evidence>
<evidence type="ECO:0000256" key="3">
    <source>
        <dbReference type="ARBA" id="ARBA00022737"/>
    </source>
</evidence>
<feature type="region of interest" description="Disordered" evidence="8">
    <location>
        <begin position="148"/>
        <end position="176"/>
    </location>
</feature>
<dbReference type="FunCoup" id="A0A6P7X1L1">
    <property type="interactions" value="31"/>
</dbReference>
<dbReference type="Gene3D" id="6.10.140.140">
    <property type="match status" value="1"/>
</dbReference>